<reference evidence="2 4" key="1">
    <citation type="journal article" date="2011" name="Nature">
        <title>The Medicago genome provides insight into the evolution of rhizobial symbioses.</title>
        <authorList>
            <person name="Young N.D."/>
            <person name="Debelle F."/>
            <person name="Oldroyd G.E."/>
            <person name="Geurts R."/>
            <person name="Cannon S.B."/>
            <person name="Udvardi M.K."/>
            <person name="Benedito V.A."/>
            <person name="Mayer K.F."/>
            <person name="Gouzy J."/>
            <person name="Schoof H."/>
            <person name="Van de Peer Y."/>
            <person name="Proost S."/>
            <person name="Cook D.R."/>
            <person name="Meyers B.C."/>
            <person name="Spannagl M."/>
            <person name="Cheung F."/>
            <person name="De Mita S."/>
            <person name="Krishnakumar V."/>
            <person name="Gundlach H."/>
            <person name="Zhou S."/>
            <person name="Mudge J."/>
            <person name="Bharti A.K."/>
            <person name="Murray J.D."/>
            <person name="Naoumkina M.A."/>
            <person name="Rosen B."/>
            <person name="Silverstein K.A."/>
            <person name="Tang H."/>
            <person name="Rombauts S."/>
            <person name="Zhao P.X."/>
            <person name="Zhou P."/>
            <person name="Barbe V."/>
            <person name="Bardou P."/>
            <person name="Bechner M."/>
            <person name="Bellec A."/>
            <person name="Berger A."/>
            <person name="Berges H."/>
            <person name="Bidwell S."/>
            <person name="Bisseling T."/>
            <person name="Choisne N."/>
            <person name="Couloux A."/>
            <person name="Denny R."/>
            <person name="Deshpande S."/>
            <person name="Dai X."/>
            <person name="Doyle J.J."/>
            <person name="Dudez A.M."/>
            <person name="Farmer A.D."/>
            <person name="Fouteau S."/>
            <person name="Franken C."/>
            <person name="Gibelin C."/>
            <person name="Gish J."/>
            <person name="Goldstein S."/>
            <person name="Gonzalez A.J."/>
            <person name="Green P.J."/>
            <person name="Hallab A."/>
            <person name="Hartog M."/>
            <person name="Hua A."/>
            <person name="Humphray S.J."/>
            <person name="Jeong D.H."/>
            <person name="Jing Y."/>
            <person name="Jocker A."/>
            <person name="Kenton S.M."/>
            <person name="Kim D.J."/>
            <person name="Klee K."/>
            <person name="Lai H."/>
            <person name="Lang C."/>
            <person name="Lin S."/>
            <person name="Macmil S.L."/>
            <person name="Magdelenat G."/>
            <person name="Matthews L."/>
            <person name="McCorrison J."/>
            <person name="Monaghan E.L."/>
            <person name="Mun J.H."/>
            <person name="Najar F.Z."/>
            <person name="Nicholson C."/>
            <person name="Noirot C."/>
            <person name="O'Bleness M."/>
            <person name="Paule C.R."/>
            <person name="Poulain J."/>
            <person name="Prion F."/>
            <person name="Qin B."/>
            <person name="Qu C."/>
            <person name="Retzel E.F."/>
            <person name="Riddle C."/>
            <person name="Sallet E."/>
            <person name="Samain S."/>
            <person name="Samson N."/>
            <person name="Sanders I."/>
            <person name="Saurat O."/>
            <person name="Scarpelli C."/>
            <person name="Schiex T."/>
            <person name="Segurens B."/>
            <person name="Severin A.J."/>
            <person name="Sherrier D.J."/>
            <person name="Shi R."/>
            <person name="Sims S."/>
            <person name="Singer S.R."/>
            <person name="Sinharoy S."/>
            <person name="Sterck L."/>
            <person name="Viollet A."/>
            <person name="Wang B.B."/>
            <person name="Wang K."/>
            <person name="Wang M."/>
            <person name="Wang X."/>
            <person name="Warfsmann J."/>
            <person name="Weissenbach J."/>
            <person name="White D.D."/>
            <person name="White J.D."/>
            <person name="Wiley G.B."/>
            <person name="Wincker P."/>
            <person name="Xing Y."/>
            <person name="Yang L."/>
            <person name="Yao Z."/>
            <person name="Ying F."/>
            <person name="Zhai J."/>
            <person name="Zhou L."/>
            <person name="Zuber A."/>
            <person name="Denarie J."/>
            <person name="Dixon R.A."/>
            <person name="May G.D."/>
            <person name="Schwartz D.C."/>
            <person name="Rogers J."/>
            <person name="Quetier F."/>
            <person name="Town C.D."/>
            <person name="Roe B.A."/>
        </authorList>
    </citation>
    <scope>NUCLEOTIDE SEQUENCE [LARGE SCALE GENOMIC DNA]</scope>
    <source>
        <strain evidence="2">A17</strain>
        <strain evidence="3 4">cv. Jemalong A17</strain>
    </source>
</reference>
<feature type="coiled-coil region" evidence="1">
    <location>
        <begin position="39"/>
        <end position="80"/>
    </location>
</feature>
<gene>
    <name evidence="2" type="ordered locus">MTR_7g107170</name>
</gene>
<dbReference type="AlphaFoldDB" id="A0A072U3M0"/>
<evidence type="ECO:0000313" key="4">
    <source>
        <dbReference type="Proteomes" id="UP000002051"/>
    </source>
</evidence>
<sequence length="269" mass="30954">MNDLACKDLQIFWEELGPFGFYLIWLGLHVQSALGMKCYLEKLNEVEKLKDNVVALELEMERLKSKMATVEINLNAARDLLDAEDFEVKIHLPTFSHFFPLLLFSVLFSPSIEELMDFSSVGQMEETYSDNPSLSERPSKRSRKFTDLAFAALGRVIYFLKTRKVRDMNDQACKDLQVLWEELEKFKFDMAWLDPHVQSALGIKSYVEKAVEVEKLKDNVAAVELESGRLKAKLIAARANLDMERNLLKTKGFEERDLDSELGCGSWRP</sequence>
<name>A0A072U3M0_MEDTR</name>
<evidence type="ECO:0000313" key="3">
    <source>
        <dbReference type="EnsemblPlants" id="KEH24317"/>
    </source>
</evidence>
<dbReference type="EMBL" id="CM001223">
    <property type="protein sequence ID" value="KEH24317.1"/>
    <property type="molecule type" value="Genomic_DNA"/>
</dbReference>
<reference evidence="3" key="3">
    <citation type="submission" date="2015-04" db="UniProtKB">
        <authorList>
            <consortium name="EnsemblPlants"/>
        </authorList>
    </citation>
    <scope>IDENTIFICATION</scope>
    <source>
        <strain evidence="3">cv. Jemalong A17</strain>
    </source>
</reference>
<dbReference type="HOGENOM" id="CLU_1035732_0_0_1"/>
<keyword evidence="1" id="KW-0175">Coiled coil</keyword>
<dbReference type="EnsemblPlants" id="KEH24317">
    <property type="protein sequence ID" value="KEH24317"/>
    <property type="gene ID" value="MTR_7g107170"/>
</dbReference>
<dbReference type="Proteomes" id="UP000002051">
    <property type="component" value="Unassembled WGS sequence"/>
</dbReference>
<proteinExistence type="predicted"/>
<keyword evidence="4" id="KW-1185">Reference proteome</keyword>
<evidence type="ECO:0000313" key="2">
    <source>
        <dbReference type="EMBL" id="KEH24317.1"/>
    </source>
</evidence>
<evidence type="ECO:0000256" key="1">
    <source>
        <dbReference type="SAM" id="Coils"/>
    </source>
</evidence>
<feature type="coiled-coil region" evidence="1">
    <location>
        <begin position="206"/>
        <end position="233"/>
    </location>
</feature>
<accession>A0A072U3M0</accession>
<protein>
    <submittedName>
        <fullName evidence="2 3">Uncharacterized protein</fullName>
    </submittedName>
</protein>
<reference evidence="2 4" key="2">
    <citation type="journal article" date="2014" name="BMC Genomics">
        <title>An improved genome release (version Mt4.0) for the model legume Medicago truncatula.</title>
        <authorList>
            <person name="Tang H."/>
            <person name="Krishnakumar V."/>
            <person name="Bidwell S."/>
            <person name="Rosen B."/>
            <person name="Chan A."/>
            <person name="Zhou S."/>
            <person name="Gentzbittel L."/>
            <person name="Childs K.L."/>
            <person name="Yandell M."/>
            <person name="Gundlach H."/>
            <person name="Mayer K.F."/>
            <person name="Schwartz D.C."/>
            <person name="Town C.D."/>
        </authorList>
    </citation>
    <scope>GENOME REANNOTATION</scope>
    <source>
        <strain evidence="2">A17</strain>
        <strain evidence="3 4">cv. Jemalong A17</strain>
    </source>
</reference>
<organism evidence="2 4">
    <name type="scientific">Medicago truncatula</name>
    <name type="common">Barrel medic</name>
    <name type="synonym">Medicago tribuloides</name>
    <dbReference type="NCBI Taxonomy" id="3880"/>
    <lineage>
        <taxon>Eukaryota</taxon>
        <taxon>Viridiplantae</taxon>
        <taxon>Streptophyta</taxon>
        <taxon>Embryophyta</taxon>
        <taxon>Tracheophyta</taxon>
        <taxon>Spermatophyta</taxon>
        <taxon>Magnoliopsida</taxon>
        <taxon>eudicotyledons</taxon>
        <taxon>Gunneridae</taxon>
        <taxon>Pentapetalae</taxon>
        <taxon>rosids</taxon>
        <taxon>fabids</taxon>
        <taxon>Fabales</taxon>
        <taxon>Fabaceae</taxon>
        <taxon>Papilionoideae</taxon>
        <taxon>50 kb inversion clade</taxon>
        <taxon>NPAAA clade</taxon>
        <taxon>Hologalegina</taxon>
        <taxon>IRL clade</taxon>
        <taxon>Trifolieae</taxon>
        <taxon>Medicago</taxon>
    </lineage>
</organism>